<feature type="region of interest" description="Disordered" evidence="5">
    <location>
        <begin position="93"/>
        <end position="124"/>
    </location>
</feature>
<evidence type="ECO:0000256" key="1">
    <source>
        <dbReference type="ARBA" id="ARBA00004173"/>
    </source>
</evidence>
<dbReference type="OrthoDB" id="26679at2759"/>
<feature type="compositionally biased region" description="Basic and acidic residues" evidence="5">
    <location>
        <begin position="95"/>
        <end position="110"/>
    </location>
</feature>
<dbReference type="SMART" id="SM00584">
    <property type="entry name" value="TLDc"/>
    <property type="match status" value="1"/>
</dbReference>
<comment type="similarity">
    <text evidence="2">Belongs to the OXR1 family.</text>
</comment>
<dbReference type="AlphaFoldDB" id="A0A5A7P2B7"/>
<proteinExistence type="inferred from homology"/>
<feature type="region of interest" description="Disordered" evidence="5">
    <location>
        <begin position="1"/>
        <end position="78"/>
    </location>
</feature>
<dbReference type="PANTHER" id="PTHR23354">
    <property type="entry name" value="NUCLEOLAR PROTEIN 7/ESTROGEN RECEPTOR COACTIVATOR-RELATED"/>
    <property type="match status" value="1"/>
</dbReference>
<protein>
    <recommendedName>
        <fullName evidence="4">Oxidation resistance protein 1</fullName>
    </recommendedName>
</protein>
<accession>A0A5A7P2B7</accession>
<organism evidence="7 8">
    <name type="scientific">Striga asiatica</name>
    <name type="common">Asiatic witchweed</name>
    <name type="synonym">Buchnera asiatica</name>
    <dbReference type="NCBI Taxonomy" id="4170"/>
    <lineage>
        <taxon>Eukaryota</taxon>
        <taxon>Viridiplantae</taxon>
        <taxon>Streptophyta</taxon>
        <taxon>Embryophyta</taxon>
        <taxon>Tracheophyta</taxon>
        <taxon>Spermatophyta</taxon>
        <taxon>Magnoliopsida</taxon>
        <taxon>eudicotyledons</taxon>
        <taxon>Gunneridae</taxon>
        <taxon>Pentapetalae</taxon>
        <taxon>asterids</taxon>
        <taxon>lamiids</taxon>
        <taxon>Lamiales</taxon>
        <taxon>Orobanchaceae</taxon>
        <taxon>Buchnereae</taxon>
        <taxon>Striga</taxon>
    </lineage>
</organism>
<comment type="subcellular location">
    <subcellularLocation>
        <location evidence="1">Mitochondrion</location>
    </subcellularLocation>
</comment>
<comment type="caution">
    <text evidence="7">The sequence shown here is derived from an EMBL/GenBank/DDBJ whole genome shotgun (WGS) entry which is preliminary data.</text>
</comment>
<evidence type="ECO:0000256" key="4">
    <source>
        <dbReference type="ARBA" id="ARBA00040604"/>
    </source>
</evidence>
<feature type="compositionally biased region" description="Polar residues" evidence="5">
    <location>
        <begin position="163"/>
        <end position="172"/>
    </location>
</feature>
<dbReference type="EMBL" id="BKCP01001225">
    <property type="protein sequence ID" value="GER26889.1"/>
    <property type="molecule type" value="Genomic_DNA"/>
</dbReference>
<evidence type="ECO:0000256" key="5">
    <source>
        <dbReference type="SAM" id="MobiDB-lite"/>
    </source>
</evidence>
<dbReference type="Proteomes" id="UP000325081">
    <property type="component" value="Unassembled WGS sequence"/>
</dbReference>
<keyword evidence="8" id="KW-1185">Reference proteome</keyword>
<feature type="domain" description="TLDc" evidence="6">
    <location>
        <begin position="198"/>
        <end position="361"/>
    </location>
</feature>
<evidence type="ECO:0000256" key="2">
    <source>
        <dbReference type="ARBA" id="ARBA00009540"/>
    </source>
</evidence>
<feature type="region of interest" description="Disordered" evidence="5">
    <location>
        <begin position="152"/>
        <end position="172"/>
    </location>
</feature>
<dbReference type="PANTHER" id="PTHR23354:SF62">
    <property type="entry name" value="MUSTARD, ISOFORM V"/>
    <property type="match status" value="1"/>
</dbReference>
<dbReference type="Pfam" id="PF07534">
    <property type="entry name" value="TLD"/>
    <property type="match status" value="1"/>
</dbReference>
<evidence type="ECO:0000259" key="6">
    <source>
        <dbReference type="PROSITE" id="PS51886"/>
    </source>
</evidence>
<gene>
    <name evidence="7" type="ORF">STAS_02557</name>
</gene>
<dbReference type="InterPro" id="IPR006571">
    <property type="entry name" value="TLDc_dom"/>
</dbReference>
<sequence length="383" mass="42127">MGRKQDEQQQEQKQQPSKSLRSKAVHFVSDITTVLLNPISDKPSAPPSKPSSHDDLNNSQNSQSDLEEDSKDSVNGPDTSSFSAFLYSFLASSGHENHSEERSDTHDDGLKQPPEPIVIKENARKKSLFSRGKHTIGKAFYQAAKIGGFRDQGPKGKLDTAAGNGSDTRNEGISMQTLNESISVISSEYLPETSEPSVLLSEKIRSVLYAALPVIVQGRKWMLLYSTWRHGISLSTLYRRSMIWPGLSLLVVGDRNGAIFGGLVEAPLRPSSKRRYQGSNNSFVFSNNSGHPLIFRPTGMNRYFTLCSTEYLAMGGGGHFALYLDGDLLSGSSSLSETYGNPCLAGSEAFEVKEVELWGFVYASKFEEMIALSRVETPGICHW</sequence>
<dbReference type="GO" id="GO:0005739">
    <property type="term" value="C:mitochondrion"/>
    <property type="evidence" value="ECO:0007669"/>
    <property type="project" value="UniProtKB-SubCell"/>
</dbReference>
<evidence type="ECO:0000313" key="8">
    <source>
        <dbReference type="Proteomes" id="UP000325081"/>
    </source>
</evidence>
<name>A0A5A7P2B7_STRAF</name>
<reference evidence="8" key="1">
    <citation type="journal article" date="2019" name="Curr. Biol.">
        <title>Genome Sequence of Striga asiatica Provides Insight into the Evolution of Plant Parasitism.</title>
        <authorList>
            <person name="Yoshida S."/>
            <person name="Kim S."/>
            <person name="Wafula E.K."/>
            <person name="Tanskanen J."/>
            <person name="Kim Y.M."/>
            <person name="Honaas L."/>
            <person name="Yang Z."/>
            <person name="Spallek T."/>
            <person name="Conn C.E."/>
            <person name="Ichihashi Y."/>
            <person name="Cheong K."/>
            <person name="Cui S."/>
            <person name="Der J.P."/>
            <person name="Gundlach H."/>
            <person name="Jiao Y."/>
            <person name="Hori C."/>
            <person name="Ishida J.K."/>
            <person name="Kasahara H."/>
            <person name="Kiba T."/>
            <person name="Kim M.S."/>
            <person name="Koo N."/>
            <person name="Laohavisit A."/>
            <person name="Lee Y.H."/>
            <person name="Lumba S."/>
            <person name="McCourt P."/>
            <person name="Mortimer J.C."/>
            <person name="Mutuku J.M."/>
            <person name="Nomura T."/>
            <person name="Sasaki-Sekimoto Y."/>
            <person name="Seto Y."/>
            <person name="Wang Y."/>
            <person name="Wakatake T."/>
            <person name="Sakakibara H."/>
            <person name="Demura T."/>
            <person name="Yamaguchi S."/>
            <person name="Yoneyama K."/>
            <person name="Manabe R.I."/>
            <person name="Nelson D.C."/>
            <person name="Schulman A.H."/>
            <person name="Timko M.P."/>
            <person name="dePamphilis C.W."/>
            <person name="Choi D."/>
            <person name="Shirasu K."/>
        </authorList>
    </citation>
    <scope>NUCLEOTIDE SEQUENCE [LARGE SCALE GENOMIC DNA]</scope>
    <source>
        <strain evidence="8">cv. UVA1</strain>
    </source>
</reference>
<evidence type="ECO:0000256" key="3">
    <source>
        <dbReference type="ARBA" id="ARBA00023128"/>
    </source>
</evidence>
<evidence type="ECO:0000313" key="7">
    <source>
        <dbReference type="EMBL" id="GER26889.1"/>
    </source>
</evidence>
<dbReference type="PROSITE" id="PS51886">
    <property type="entry name" value="TLDC"/>
    <property type="match status" value="1"/>
</dbReference>
<keyword evidence="3" id="KW-0496">Mitochondrion</keyword>